<name>A0ABR3IKW5_LOXSC</name>
<keyword evidence="2" id="KW-1185">Reference proteome</keyword>
<proteinExistence type="predicted"/>
<dbReference type="EMBL" id="JBEUOH010000002">
    <property type="protein sequence ID" value="KAL0901726.1"/>
    <property type="molecule type" value="Genomic_DNA"/>
</dbReference>
<comment type="caution">
    <text evidence="1">The sequence shown here is derived from an EMBL/GenBank/DDBJ whole genome shotgun (WGS) entry which is preliminary data.</text>
</comment>
<evidence type="ECO:0000313" key="2">
    <source>
        <dbReference type="Proteomes" id="UP001549920"/>
    </source>
</evidence>
<reference evidence="1 2" key="1">
    <citation type="submission" date="2024-06" db="EMBL/GenBank/DDBJ databases">
        <title>A chromosome-level genome assembly of beet webworm, Loxostege sticticalis.</title>
        <authorList>
            <person name="Zhang Y."/>
        </authorList>
    </citation>
    <scope>NUCLEOTIDE SEQUENCE [LARGE SCALE GENOMIC DNA]</scope>
    <source>
        <strain evidence="1">AQ026</strain>
        <tissue evidence="1">Whole body</tissue>
    </source>
</reference>
<evidence type="ECO:0000313" key="1">
    <source>
        <dbReference type="EMBL" id="KAL0901726.1"/>
    </source>
</evidence>
<dbReference type="Proteomes" id="UP001549920">
    <property type="component" value="Unassembled WGS sequence"/>
</dbReference>
<sequence>MGKGKAYRGEERDLILKVLTYFEKEKQKGSPLIPIERALDRASAATGVSIRTIRNIKNEAKKLLSTLPSPETSTHIEKLSIITPKPVTSAGIQMKTDRIFTTEELQKVKLSTPKKKKKSGKKLEIDDFTICAIRNIVESFYNVKKEKPTIRKVLAIAKSEFNFPGQATSLRKILKEKLGYRFKDCKNI</sequence>
<organism evidence="1 2">
    <name type="scientific">Loxostege sticticalis</name>
    <name type="common">Beet webworm moth</name>
    <dbReference type="NCBI Taxonomy" id="481309"/>
    <lineage>
        <taxon>Eukaryota</taxon>
        <taxon>Metazoa</taxon>
        <taxon>Ecdysozoa</taxon>
        <taxon>Arthropoda</taxon>
        <taxon>Hexapoda</taxon>
        <taxon>Insecta</taxon>
        <taxon>Pterygota</taxon>
        <taxon>Neoptera</taxon>
        <taxon>Endopterygota</taxon>
        <taxon>Lepidoptera</taxon>
        <taxon>Glossata</taxon>
        <taxon>Ditrysia</taxon>
        <taxon>Pyraloidea</taxon>
        <taxon>Crambidae</taxon>
        <taxon>Pyraustinae</taxon>
        <taxon>Loxostege</taxon>
    </lineage>
</organism>
<protein>
    <submittedName>
        <fullName evidence="1">Uncharacterized protein</fullName>
    </submittedName>
</protein>
<accession>A0ABR3IKW5</accession>
<gene>
    <name evidence="1" type="ORF">ABMA27_006905</name>
</gene>